<reference evidence="10 11" key="1">
    <citation type="submission" date="2017-09" db="EMBL/GenBank/DDBJ databases">
        <title>Depth-based differentiation of microbial function through sediment-hosted aquifers and enrichment of novel symbionts in the deep terrestrial subsurface.</title>
        <authorList>
            <person name="Probst A.J."/>
            <person name="Ladd B."/>
            <person name="Jarett J.K."/>
            <person name="Geller-Mcgrath D.E."/>
            <person name="Sieber C.M."/>
            <person name="Emerson J.B."/>
            <person name="Anantharaman K."/>
            <person name="Thomas B.C."/>
            <person name="Malmstrom R."/>
            <person name="Stieglmeier M."/>
            <person name="Klingl A."/>
            <person name="Woyke T."/>
            <person name="Ryan C.M."/>
            <person name="Banfield J.F."/>
        </authorList>
    </citation>
    <scope>NUCLEOTIDE SEQUENCE [LARGE SCALE GENOMIC DNA]</scope>
    <source>
        <strain evidence="10">CG11_big_fil_rev_8_21_14_0_20_44_10</strain>
    </source>
</reference>
<feature type="transmembrane region" description="Helical" evidence="8">
    <location>
        <begin position="113"/>
        <end position="133"/>
    </location>
</feature>
<comment type="subcellular location">
    <subcellularLocation>
        <location evidence="1">Cell membrane</location>
        <topology evidence="1">Multi-pass membrane protein</topology>
    </subcellularLocation>
</comment>
<evidence type="ECO:0000313" key="11">
    <source>
        <dbReference type="Proteomes" id="UP000231550"/>
    </source>
</evidence>
<feature type="transmembrane region" description="Helical" evidence="8">
    <location>
        <begin position="473"/>
        <end position="502"/>
    </location>
</feature>
<dbReference type="GO" id="GO:0009103">
    <property type="term" value="P:lipopolysaccharide biosynthetic process"/>
    <property type="evidence" value="ECO:0007669"/>
    <property type="project" value="UniProtKB-ARBA"/>
</dbReference>
<dbReference type="InterPro" id="IPR038731">
    <property type="entry name" value="RgtA/B/C-like"/>
</dbReference>
<feature type="domain" description="Glycosyltransferase RgtA/B/C/D-like" evidence="9">
    <location>
        <begin position="117"/>
        <end position="224"/>
    </location>
</feature>
<keyword evidence="3" id="KW-0328">Glycosyltransferase</keyword>
<feature type="transmembrane region" description="Helical" evidence="8">
    <location>
        <begin position="165"/>
        <end position="183"/>
    </location>
</feature>
<feature type="transmembrane region" description="Helical" evidence="8">
    <location>
        <begin position="7"/>
        <end position="25"/>
    </location>
</feature>
<feature type="transmembrane region" description="Helical" evidence="8">
    <location>
        <begin position="255"/>
        <end position="275"/>
    </location>
</feature>
<keyword evidence="2" id="KW-1003">Cell membrane</keyword>
<feature type="transmembrane region" description="Helical" evidence="8">
    <location>
        <begin position="444"/>
        <end position="461"/>
    </location>
</feature>
<dbReference type="GO" id="GO:0005886">
    <property type="term" value="C:plasma membrane"/>
    <property type="evidence" value="ECO:0007669"/>
    <property type="project" value="UniProtKB-SubCell"/>
</dbReference>
<evidence type="ECO:0000256" key="6">
    <source>
        <dbReference type="ARBA" id="ARBA00022989"/>
    </source>
</evidence>
<organism evidence="10 11">
    <name type="scientific">Candidatus Portnoybacteria bacterium CG11_big_fil_rev_8_21_14_0_20_44_10</name>
    <dbReference type="NCBI Taxonomy" id="1974818"/>
    <lineage>
        <taxon>Bacteria</taxon>
        <taxon>Candidatus Portnoyibacteriota</taxon>
    </lineage>
</organism>
<dbReference type="Pfam" id="PF13231">
    <property type="entry name" value="PMT_2"/>
    <property type="match status" value="1"/>
</dbReference>
<feature type="transmembrane region" description="Helical" evidence="8">
    <location>
        <begin position="140"/>
        <end position="159"/>
    </location>
</feature>
<keyword evidence="4" id="KW-0808">Transferase</keyword>
<feature type="transmembrane region" description="Helical" evidence="8">
    <location>
        <begin position="379"/>
        <end position="397"/>
    </location>
</feature>
<evidence type="ECO:0000256" key="2">
    <source>
        <dbReference type="ARBA" id="ARBA00022475"/>
    </source>
</evidence>
<evidence type="ECO:0000259" key="9">
    <source>
        <dbReference type="Pfam" id="PF13231"/>
    </source>
</evidence>
<dbReference type="PANTHER" id="PTHR33908">
    <property type="entry name" value="MANNOSYLTRANSFERASE YKCB-RELATED"/>
    <property type="match status" value="1"/>
</dbReference>
<accession>A0A2H0KPY4</accession>
<dbReference type="AlphaFoldDB" id="A0A2H0KPY4"/>
<evidence type="ECO:0000256" key="5">
    <source>
        <dbReference type="ARBA" id="ARBA00022692"/>
    </source>
</evidence>
<feature type="transmembrane region" description="Helical" evidence="8">
    <location>
        <begin position="195"/>
        <end position="228"/>
    </location>
</feature>
<dbReference type="EMBL" id="PCVN01000090">
    <property type="protein sequence ID" value="PIQ74187.1"/>
    <property type="molecule type" value="Genomic_DNA"/>
</dbReference>
<evidence type="ECO:0000256" key="1">
    <source>
        <dbReference type="ARBA" id="ARBA00004651"/>
    </source>
</evidence>
<gene>
    <name evidence="10" type="ORF">COV85_03545</name>
</gene>
<feature type="transmembrane region" description="Helical" evidence="8">
    <location>
        <begin position="409"/>
        <end position="432"/>
    </location>
</feature>
<evidence type="ECO:0000256" key="3">
    <source>
        <dbReference type="ARBA" id="ARBA00022676"/>
    </source>
</evidence>
<keyword evidence="6 8" id="KW-1133">Transmembrane helix</keyword>
<dbReference type="GO" id="GO:0016763">
    <property type="term" value="F:pentosyltransferase activity"/>
    <property type="evidence" value="ECO:0007669"/>
    <property type="project" value="TreeGrafter"/>
</dbReference>
<comment type="caution">
    <text evidence="10">The sequence shown here is derived from an EMBL/GenBank/DDBJ whole genome shotgun (WGS) entry which is preliminary data.</text>
</comment>
<evidence type="ECO:0000313" key="10">
    <source>
        <dbReference type="EMBL" id="PIQ74187.1"/>
    </source>
</evidence>
<sequence length="648" mass="73308">MSNRFTYTFAALMMIIMLGLAYFSSLGDSLTMDELAHLPAGYSYVSQHDMRLNPEHPPLMKDMSGLGVWLWSKISGTTINFPNQIKAWKDDVNGQWDFGSTLLFHSGNNADSMIYYGRLPMLLILLLLGFYIFKWAREIFGNQAALLALFLYSFSPTFIAHGRLVTTDVAATAAIFISLYYFVRWLKDPSAKNLVIAGLVFGIALCAKFSVFLLAPLFCFLLIVWLVVSIYESRRPEEGTIEKEFISPTWLSLKYIGGFILMALLAVIMIYIVYLPHVWNYPAERQISDIRAILNSYSNGPDQVPLQSCYTPSHIGRCPAELTLWMASKPALRPLAQYTLGLLMVFQRASGGNTTYFLGEVSAVGWKTYFPVVYAIKEPLTLHVLTIIALIFAAYSLQRPFWKEPFKRLSFWVKNHIAEFSMLSFIALYWASSLTSNLNIGVRHILPTFPLIYLLVSNQITKWLSIERPAKKLSFFGALGFIASTLIGTTIKYLAVGILLFWQIASITNIYPYYLTYFNELVDGPTNGYRYVTDSNLDWGQDFKRLTNWVNENNIKEIYVDYFGGTTGEYYLGGKLKPWWGSRNPKELPPNSYLAVSATLLQGGCGAPAASYNAPAGYYDWLDFFEPVTVIGNSIFVYYIPSTNDLTN</sequence>
<keyword evidence="5 8" id="KW-0812">Transmembrane</keyword>
<proteinExistence type="predicted"/>
<evidence type="ECO:0000256" key="8">
    <source>
        <dbReference type="SAM" id="Phobius"/>
    </source>
</evidence>
<protein>
    <recommendedName>
        <fullName evidence="9">Glycosyltransferase RgtA/B/C/D-like domain-containing protein</fullName>
    </recommendedName>
</protein>
<evidence type="ECO:0000256" key="4">
    <source>
        <dbReference type="ARBA" id="ARBA00022679"/>
    </source>
</evidence>
<dbReference type="InterPro" id="IPR050297">
    <property type="entry name" value="LipidA_mod_glycosyltrf_83"/>
</dbReference>
<name>A0A2H0KPY4_9BACT</name>
<evidence type="ECO:0000256" key="7">
    <source>
        <dbReference type="ARBA" id="ARBA00023136"/>
    </source>
</evidence>
<dbReference type="PANTHER" id="PTHR33908:SF11">
    <property type="entry name" value="MEMBRANE PROTEIN"/>
    <property type="match status" value="1"/>
</dbReference>
<dbReference type="Proteomes" id="UP000231550">
    <property type="component" value="Unassembled WGS sequence"/>
</dbReference>
<keyword evidence="7 8" id="KW-0472">Membrane</keyword>